<gene>
    <name evidence="1" type="ORF">GCM10008905_18870</name>
</gene>
<sequence>MSYSFKLIPKEEQKSSVWAGGSSTQLAIYPEDAEYSKVNFKWRLSSAKVEIVESNFTHLPKVDRYIMTLNGDLKLDHGEHGNVNLKPFQVHNFNGEWTTKSYGMVTDFNLMLRDGCKGNISPILMASNSNHVIEKNLSQIEAFYCVEGTVTILINNEDNISLNQNDLLLLYTDNEDIIVTLNSLEEDCKLVRAQIYQ</sequence>
<evidence type="ECO:0000313" key="2">
    <source>
        <dbReference type="Proteomes" id="UP001500339"/>
    </source>
</evidence>
<dbReference type="InterPro" id="IPR014710">
    <property type="entry name" value="RmlC-like_jellyroll"/>
</dbReference>
<dbReference type="PANTHER" id="PTHR37943:SF1">
    <property type="entry name" value="PROTEIN VES"/>
    <property type="match status" value="1"/>
</dbReference>
<dbReference type="PANTHER" id="PTHR37943">
    <property type="entry name" value="PROTEIN VES"/>
    <property type="match status" value="1"/>
</dbReference>
<keyword evidence="2" id="KW-1185">Reference proteome</keyword>
<proteinExistence type="predicted"/>
<dbReference type="Pfam" id="PF05962">
    <property type="entry name" value="HutD"/>
    <property type="match status" value="1"/>
</dbReference>
<evidence type="ECO:0000313" key="1">
    <source>
        <dbReference type="EMBL" id="GAA0724628.1"/>
    </source>
</evidence>
<reference evidence="2" key="1">
    <citation type="journal article" date="2019" name="Int. J. Syst. Evol. Microbiol.">
        <title>The Global Catalogue of Microorganisms (GCM) 10K type strain sequencing project: providing services to taxonomists for standard genome sequencing and annotation.</title>
        <authorList>
            <consortium name="The Broad Institute Genomics Platform"/>
            <consortium name="The Broad Institute Genome Sequencing Center for Infectious Disease"/>
            <person name="Wu L."/>
            <person name="Ma J."/>
        </authorList>
    </citation>
    <scope>NUCLEOTIDE SEQUENCE [LARGE SCALE GENOMIC DNA]</scope>
    <source>
        <strain evidence="2">JCM 1405</strain>
    </source>
</reference>
<comment type="caution">
    <text evidence="1">The sequence shown here is derived from an EMBL/GenBank/DDBJ whole genome shotgun (WGS) entry which is preliminary data.</text>
</comment>
<dbReference type="InterPro" id="IPR010282">
    <property type="entry name" value="Uncharacterised_HutD/Ves"/>
</dbReference>
<protein>
    <submittedName>
        <fullName evidence="1">HutD family protein</fullName>
    </submittedName>
</protein>
<dbReference type="InterPro" id="IPR011051">
    <property type="entry name" value="RmlC_Cupin_sf"/>
</dbReference>
<dbReference type="EMBL" id="BAAACF010000001">
    <property type="protein sequence ID" value="GAA0724628.1"/>
    <property type="molecule type" value="Genomic_DNA"/>
</dbReference>
<accession>A0ABP3U540</accession>
<organism evidence="1 2">
    <name type="scientific">Clostridium malenominatum</name>
    <dbReference type="NCBI Taxonomy" id="1539"/>
    <lineage>
        <taxon>Bacteria</taxon>
        <taxon>Bacillati</taxon>
        <taxon>Bacillota</taxon>
        <taxon>Clostridia</taxon>
        <taxon>Eubacteriales</taxon>
        <taxon>Clostridiaceae</taxon>
        <taxon>Clostridium</taxon>
    </lineage>
</organism>
<dbReference type="Proteomes" id="UP001500339">
    <property type="component" value="Unassembled WGS sequence"/>
</dbReference>
<dbReference type="SUPFAM" id="SSF51182">
    <property type="entry name" value="RmlC-like cupins"/>
    <property type="match status" value="1"/>
</dbReference>
<name>A0ABP3U540_9CLOT</name>
<dbReference type="RefSeq" id="WP_343769104.1">
    <property type="nucleotide sequence ID" value="NZ_BAAACF010000001.1"/>
</dbReference>
<dbReference type="Gene3D" id="2.60.120.10">
    <property type="entry name" value="Jelly Rolls"/>
    <property type="match status" value="1"/>
</dbReference>